<evidence type="ECO:0000256" key="6">
    <source>
        <dbReference type="ARBA" id="ARBA00022968"/>
    </source>
</evidence>
<keyword evidence="12" id="KW-1185">Reference proteome</keyword>
<keyword evidence="8" id="KW-0333">Golgi apparatus</keyword>
<organism evidence="10 13">
    <name type="scientific">Ogataea haglerorum</name>
    <dbReference type="NCBI Taxonomy" id="1937702"/>
    <lineage>
        <taxon>Eukaryota</taxon>
        <taxon>Fungi</taxon>
        <taxon>Dikarya</taxon>
        <taxon>Ascomycota</taxon>
        <taxon>Saccharomycotina</taxon>
        <taxon>Pichiomycetes</taxon>
        <taxon>Pichiales</taxon>
        <taxon>Pichiaceae</taxon>
        <taxon>Ogataea</taxon>
    </lineage>
</organism>
<evidence type="ECO:0000256" key="8">
    <source>
        <dbReference type="ARBA" id="ARBA00023034"/>
    </source>
</evidence>
<evidence type="ECO:0000313" key="10">
    <source>
        <dbReference type="EMBL" id="KAG7730614.1"/>
    </source>
</evidence>
<dbReference type="InterPro" id="IPR022751">
    <property type="entry name" value="Alpha_mannosyltransferase"/>
</dbReference>
<dbReference type="GO" id="GO:0000026">
    <property type="term" value="F:alpha-1,2-mannosyltransferase activity"/>
    <property type="evidence" value="ECO:0007669"/>
    <property type="project" value="TreeGrafter"/>
</dbReference>
<evidence type="ECO:0000256" key="9">
    <source>
        <dbReference type="ARBA" id="ARBA00023136"/>
    </source>
</evidence>
<dbReference type="AlphaFoldDB" id="A0AAN6D9J3"/>
<evidence type="ECO:0008006" key="14">
    <source>
        <dbReference type="Google" id="ProtNLM"/>
    </source>
</evidence>
<keyword evidence="4" id="KW-0808">Transferase</keyword>
<dbReference type="EMBL" id="JAHLUN010000001">
    <property type="protein sequence ID" value="KAG7769124.1"/>
    <property type="molecule type" value="Genomic_DNA"/>
</dbReference>
<name>A0AAN6D9J3_9ASCO</name>
<comment type="similarity">
    <text evidence="3">Belongs to the MNN1/MNT family.</text>
</comment>
<evidence type="ECO:0000256" key="2">
    <source>
        <dbReference type="ARBA" id="ARBA00004922"/>
    </source>
</evidence>
<dbReference type="Pfam" id="PF11051">
    <property type="entry name" value="Mannosyl_trans3"/>
    <property type="match status" value="1"/>
</dbReference>
<dbReference type="PANTHER" id="PTHR31646">
    <property type="entry name" value="ALPHA-1,2-MANNOSYLTRANSFERASE MNN2"/>
    <property type="match status" value="1"/>
</dbReference>
<proteinExistence type="inferred from homology"/>
<evidence type="ECO:0000256" key="7">
    <source>
        <dbReference type="ARBA" id="ARBA00022989"/>
    </source>
</evidence>
<evidence type="ECO:0000256" key="3">
    <source>
        <dbReference type="ARBA" id="ARBA00009105"/>
    </source>
</evidence>
<comment type="subcellular location">
    <subcellularLocation>
        <location evidence="1">Golgi apparatus membrane</location>
        <topology evidence="1">Single-pass type II membrane protein</topology>
    </subcellularLocation>
</comment>
<evidence type="ECO:0000256" key="1">
    <source>
        <dbReference type="ARBA" id="ARBA00004323"/>
    </source>
</evidence>
<dbReference type="Proteomes" id="UP000738402">
    <property type="component" value="Unassembled WGS sequence"/>
</dbReference>
<evidence type="ECO:0000256" key="5">
    <source>
        <dbReference type="ARBA" id="ARBA00022692"/>
    </source>
</evidence>
<accession>A0AAN6D9J3</accession>
<keyword evidence="7" id="KW-1133">Transmembrane helix</keyword>
<sequence length="579" mass="66293">MSLFVNKKRLVKIGAAVILLLTVQLFVFSPRNTEEQLSQTGEPGALSMVPIEATSDKSQSPIPGADSGDIVRTGGGFKFTQENNNSPVDSLFNLLVETKPKSPPLAKYIHGEKAQQKFSSDPDFHFSEKYLMGLLEIKETTLLDLETQHQHFVDKIRDLPMSIFGDPQKQISGDGIVMVGGGRFSWLALLNINQLRSAGCQLPVEVFIASEQEYERDFCDRLLPALNAKCVLGFEELPLQRYREKLRIDGYQYKSLAIFASGFKRVLLLDADNVVIHNPDILFDWSVFEEYGLVLWPDCWSRTTHPYFYRIADIEVGDHPVRGQFMDRESPDEWNYHDLPGTLPNPASESGMLLVNKEKQVDTLFLSLYYNMFGPSHYYPLLTQGGAGQGDKDTFIAAAYALRKPVYQVKQNMKFLGYHDTYGFHAKALGQWDPTTVAEEKTPPYLSNFYDFQNENDSRLMFMHLSYPKLYPDKLRDEISWEQNGELRHRKLYPGRLPNSAYGFDLRMWELITQLICPQWTPNEAIDAASVEIQDKLTGLDLQYIKNSKGNAECESLFLPHLEYLRRHTSTEEEFYVYE</sequence>
<comment type="pathway">
    <text evidence="2">Protein modification; protein glycosylation.</text>
</comment>
<evidence type="ECO:0000256" key="4">
    <source>
        <dbReference type="ARBA" id="ARBA00022679"/>
    </source>
</evidence>
<dbReference type="Proteomes" id="UP000697297">
    <property type="component" value="Unassembled WGS sequence"/>
</dbReference>
<dbReference type="InterPro" id="IPR029044">
    <property type="entry name" value="Nucleotide-diphossugar_trans"/>
</dbReference>
<reference evidence="10 12" key="1">
    <citation type="journal article" date="2021" name="G3 (Bethesda)">
        <title>Genomic diversity, chromosomal rearrangements, and interspecies hybridization in the ogataea polymorpha species complex.</title>
        <authorList>
            <person name="Hanson S.J."/>
            <person name="Cinneide E.O."/>
            <person name="Salzberg L.I."/>
            <person name="Wolfe K.H."/>
            <person name="McGowan J."/>
            <person name="Fitzpatrick D.A."/>
            <person name="Matlin K."/>
        </authorList>
    </citation>
    <scope>NUCLEOTIDE SEQUENCE</scope>
    <source>
        <strain evidence="11">81-436-3</strain>
        <strain evidence="10">83-405-1</strain>
    </source>
</reference>
<dbReference type="EMBL" id="JAHLUH010000001">
    <property type="protein sequence ID" value="KAG7730614.1"/>
    <property type="molecule type" value="Genomic_DNA"/>
</dbReference>
<protein>
    <recommendedName>
        <fullName evidence="14">Alpha-1,2-mannosyltransferase</fullName>
    </recommendedName>
</protein>
<dbReference type="SUPFAM" id="SSF53448">
    <property type="entry name" value="Nucleotide-diphospho-sugar transferases"/>
    <property type="match status" value="1"/>
</dbReference>
<evidence type="ECO:0000313" key="12">
    <source>
        <dbReference type="Proteomes" id="UP000697297"/>
    </source>
</evidence>
<evidence type="ECO:0000313" key="11">
    <source>
        <dbReference type="EMBL" id="KAG7769124.1"/>
    </source>
</evidence>
<comment type="caution">
    <text evidence="10">The sequence shown here is derived from an EMBL/GenBank/DDBJ whole genome shotgun (WGS) entry which is preliminary data.</text>
</comment>
<dbReference type="GO" id="GO:0000139">
    <property type="term" value="C:Golgi membrane"/>
    <property type="evidence" value="ECO:0007669"/>
    <property type="project" value="UniProtKB-SubCell"/>
</dbReference>
<evidence type="ECO:0000313" key="13">
    <source>
        <dbReference type="Proteomes" id="UP000738402"/>
    </source>
</evidence>
<keyword evidence="9" id="KW-0472">Membrane</keyword>
<gene>
    <name evidence="10" type="ORF">KL933_000409</name>
    <name evidence="11" type="ORF">KL946_000407</name>
</gene>
<dbReference type="GO" id="GO:0046354">
    <property type="term" value="P:mannan biosynthetic process"/>
    <property type="evidence" value="ECO:0007669"/>
    <property type="project" value="TreeGrafter"/>
</dbReference>
<dbReference type="PANTHER" id="PTHR31646:SF1">
    <property type="entry name" value="ALPHA-1,2-MANNOSYLTRANSFERASE MNN2"/>
    <property type="match status" value="1"/>
</dbReference>
<keyword evidence="5" id="KW-0812">Transmembrane</keyword>
<keyword evidence="6" id="KW-0735">Signal-anchor</keyword>